<dbReference type="Proteomes" id="UP000639403">
    <property type="component" value="Unassembled WGS sequence"/>
</dbReference>
<comment type="caution">
    <text evidence="1">The sequence shown here is derived from an EMBL/GenBank/DDBJ whole genome shotgun (WGS) entry which is preliminary data.</text>
</comment>
<dbReference type="CDD" id="cd20228">
    <property type="entry name" value="PFM_TDP-like"/>
    <property type="match status" value="1"/>
</dbReference>
<proteinExistence type="predicted"/>
<evidence type="ECO:0000313" key="2">
    <source>
        <dbReference type="Proteomes" id="UP000639403"/>
    </source>
</evidence>
<accession>A0A8H7TY55</accession>
<dbReference type="AlphaFoldDB" id="A0A8H7TY55"/>
<organism evidence="1 2">
    <name type="scientific">Rhodonia placenta</name>
    <dbReference type="NCBI Taxonomy" id="104341"/>
    <lineage>
        <taxon>Eukaryota</taxon>
        <taxon>Fungi</taxon>
        <taxon>Dikarya</taxon>
        <taxon>Basidiomycota</taxon>
        <taxon>Agaricomycotina</taxon>
        <taxon>Agaricomycetes</taxon>
        <taxon>Polyporales</taxon>
        <taxon>Adustoporiaceae</taxon>
        <taxon>Rhodonia</taxon>
    </lineage>
</organism>
<gene>
    <name evidence="1" type="ORF">IEO21_09535</name>
</gene>
<protein>
    <submittedName>
        <fullName evidence="1">Uncharacterized protein</fullName>
    </submittedName>
</protein>
<dbReference type="SUPFAM" id="SSF56973">
    <property type="entry name" value="Aerolisin/ETX pore-forming domain"/>
    <property type="match status" value="1"/>
</dbReference>
<evidence type="ECO:0000313" key="1">
    <source>
        <dbReference type="EMBL" id="KAF9803895.1"/>
    </source>
</evidence>
<reference evidence="1" key="1">
    <citation type="submission" date="2020-11" db="EMBL/GenBank/DDBJ databases">
        <authorList>
            <person name="Koelle M."/>
            <person name="Horta M.A.C."/>
            <person name="Nowrousian M."/>
            <person name="Ohm R.A."/>
            <person name="Benz P."/>
            <person name="Pilgard A."/>
        </authorList>
    </citation>
    <scope>NUCLEOTIDE SEQUENCE</scope>
    <source>
        <strain evidence="1">FPRL280</strain>
    </source>
</reference>
<dbReference type="Gene3D" id="2.170.15.10">
    <property type="entry name" value="Proaerolysin, chain A, domain 3"/>
    <property type="match status" value="1"/>
</dbReference>
<name>A0A8H7TY55_9APHY</name>
<sequence>MTAGPATSFRDLANLGWPIKQIFDRANAQRGGTMRSMSDLAINDGFAAKWGWYCYNIVKGGLRQANSPPSNISSTETVWSYDNSKNFQPHTEEWSESWTETTTVTASVTSRASISLNYSITIFNVASSGLSIEISTESTKSETKESVHQLSVTWPIEVGPGEILSINRTITRTTGTSVYEQDYGVSDIADANLCQVERSLLLVHGCELAPRQPNWYFEATGIYAVYLVQVHNCSHSPWAGTDECRAAEAYRDFHPHLRQGRDRQVHDGSSGRIRCARGQRVRSNVTWRRCASCTF</sequence>
<reference evidence="1" key="2">
    <citation type="journal article" name="Front. Microbiol.">
        <title>Degradative Capacity of Two Strains of Rhodonia placenta: From Phenotype to Genotype.</title>
        <authorList>
            <person name="Kolle M."/>
            <person name="Horta M.A.C."/>
            <person name="Nowrousian M."/>
            <person name="Ohm R.A."/>
            <person name="Benz J.P."/>
            <person name="Pilgard A."/>
        </authorList>
    </citation>
    <scope>NUCLEOTIDE SEQUENCE</scope>
    <source>
        <strain evidence="1">FPRL280</strain>
    </source>
</reference>
<dbReference type="EMBL" id="JADOXO010000472">
    <property type="protein sequence ID" value="KAF9803895.1"/>
    <property type="molecule type" value="Genomic_DNA"/>
</dbReference>